<accession>A0AAW9HUY2</accession>
<evidence type="ECO:0000259" key="14">
    <source>
        <dbReference type="Pfam" id="PF08544"/>
    </source>
</evidence>
<evidence type="ECO:0000256" key="10">
    <source>
        <dbReference type="ARBA" id="ARBA00022842"/>
    </source>
</evidence>
<dbReference type="PRINTS" id="PR00959">
    <property type="entry name" value="MEVGALKINASE"/>
</dbReference>
<keyword evidence="17" id="KW-1185">Reference proteome</keyword>
<dbReference type="GO" id="GO:0005829">
    <property type="term" value="C:cytosol"/>
    <property type="evidence" value="ECO:0007669"/>
    <property type="project" value="TreeGrafter"/>
</dbReference>
<dbReference type="Pfam" id="PF08544">
    <property type="entry name" value="GHMP_kinases_C"/>
    <property type="match status" value="1"/>
</dbReference>
<keyword evidence="6 16" id="KW-0808">Transferase</keyword>
<comment type="pathway">
    <text evidence="12">Isoprenoid biosynthesis; isopentenyl diphosphate biosynthesis via mevalonate pathway; isopentenyl diphosphate from (R)-mevalonate: step 1/3.</text>
</comment>
<dbReference type="InterPro" id="IPR020568">
    <property type="entry name" value="Ribosomal_Su5_D2-typ_SF"/>
</dbReference>
<dbReference type="Gene3D" id="3.30.230.10">
    <property type="match status" value="1"/>
</dbReference>
<dbReference type="AlphaFoldDB" id="A0AAW9HUY2"/>
<evidence type="ECO:0000313" key="15">
    <source>
        <dbReference type="EMBL" id="MDY5132828.1"/>
    </source>
</evidence>
<keyword evidence="4" id="KW-0963">Cytoplasm</keyword>
<dbReference type="GO" id="GO:0019287">
    <property type="term" value="P:isopentenyl diphosphate biosynthetic process, mevalonate pathway"/>
    <property type="evidence" value="ECO:0007669"/>
    <property type="project" value="TreeGrafter"/>
</dbReference>
<comment type="caution">
    <text evidence="16">The sequence shown here is derived from an EMBL/GenBank/DDBJ whole genome shotgun (WGS) entry which is preliminary data.</text>
</comment>
<dbReference type="PANTHER" id="PTHR43290:SF2">
    <property type="entry name" value="MEVALONATE KINASE"/>
    <property type="match status" value="1"/>
</dbReference>
<reference evidence="16 17" key="1">
    <citation type="submission" date="2023-10" db="EMBL/GenBank/DDBJ databases">
        <title>Whole Genome based description of the genera Actinobaculum and Actinotignum reveals a complex phylogenetic relationship within the species included in the genus Actinotignum.</title>
        <authorList>
            <person name="Jensen C.S."/>
            <person name="Dargis R."/>
            <person name="Kemp M."/>
            <person name="Christensen J.J."/>
        </authorList>
    </citation>
    <scope>NUCLEOTIDE SEQUENCE</scope>
    <source>
        <strain evidence="16">SLA_B511</strain>
        <strain evidence="15 17">SLA_B974</strain>
    </source>
</reference>
<dbReference type="SUPFAM" id="SSF55060">
    <property type="entry name" value="GHMP Kinase, C-terminal domain"/>
    <property type="match status" value="1"/>
</dbReference>
<dbReference type="EMBL" id="JAWNGA010000004">
    <property type="protein sequence ID" value="MDY5132828.1"/>
    <property type="molecule type" value="Genomic_DNA"/>
</dbReference>
<dbReference type="Proteomes" id="UP001281731">
    <property type="component" value="Unassembled WGS sequence"/>
</dbReference>
<dbReference type="Gene3D" id="3.30.70.890">
    <property type="entry name" value="GHMP kinase, C-terminal domain"/>
    <property type="match status" value="1"/>
</dbReference>
<evidence type="ECO:0000256" key="2">
    <source>
        <dbReference type="ARBA" id="ARBA00006495"/>
    </source>
</evidence>
<dbReference type="PROSITE" id="PS00627">
    <property type="entry name" value="GHMP_KINASES_ATP"/>
    <property type="match status" value="1"/>
</dbReference>
<proteinExistence type="inferred from homology"/>
<evidence type="ECO:0000256" key="7">
    <source>
        <dbReference type="ARBA" id="ARBA00022741"/>
    </source>
</evidence>
<feature type="domain" description="GHMP kinase N-terminal" evidence="13">
    <location>
        <begin position="98"/>
        <end position="166"/>
    </location>
</feature>
<dbReference type="InterPro" id="IPR006204">
    <property type="entry name" value="GHMP_kinase_N_dom"/>
</dbReference>
<feature type="domain" description="GHMP kinase C-terminal" evidence="14">
    <location>
        <begin position="241"/>
        <end position="314"/>
    </location>
</feature>
<sequence>MSTSQQLSVFDTHTGIPKLNIGVGRAHGKAILFGEHAVVYGAPAIAFPVHVLPVLANATLTMGETVLNSELYRGPVALAPTSLSPIIAAIDAALDFVAPGMGAHVTIYSDIPYARGLGSSAAVASAVITAVAQAAGVRLDKEQIFRLTQTAERVAHGRPSGMDAHAVQANGVIKFVLPRVECVYVGERVHMVIADTGVPGATRKAVMGVRNRREKDSTRVDAMIKELGSFSNVAVDQLGMGDLEAMGANMWRAHEMLCDLGVSCPELNHLVGVARSCGALGAKLTGGGVGGCIIALATSRKEAEFMAQELKKSGARNAWPTWVDPSRRLRS</sequence>
<evidence type="ECO:0000256" key="4">
    <source>
        <dbReference type="ARBA" id="ARBA00022490"/>
    </source>
</evidence>
<comment type="subcellular location">
    <subcellularLocation>
        <location evidence="1">Cytoplasm</location>
    </subcellularLocation>
</comment>
<evidence type="ECO:0000256" key="3">
    <source>
        <dbReference type="ARBA" id="ARBA00012103"/>
    </source>
</evidence>
<evidence type="ECO:0000256" key="1">
    <source>
        <dbReference type="ARBA" id="ARBA00004496"/>
    </source>
</evidence>
<dbReference type="PANTHER" id="PTHR43290">
    <property type="entry name" value="MEVALONATE KINASE"/>
    <property type="match status" value="1"/>
</dbReference>
<evidence type="ECO:0000256" key="9">
    <source>
        <dbReference type="ARBA" id="ARBA00022840"/>
    </source>
</evidence>
<evidence type="ECO:0000256" key="11">
    <source>
        <dbReference type="ARBA" id="ARBA00023098"/>
    </source>
</evidence>
<protein>
    <recommendedName>
        <fullName evidence="3">mevalonate kinase</fullName>
        <ecNumber evidence="3">2.7.1.36</ecNumber>
    </recommendedName>
</protein>
<keyword evidence="9" id="KW-0067">ATP-binding</keyword>
<keyword evidence="10" id="KW-0460">Magnesium</keyword>
<comment type="similarity">
    <text evidence="2">Belongs to the GHMP kinase family. Mevalonate kinase subfamily.</text>
</comment>
<evidence type="ECO:0000256" key="5">
    <source>
        <dbReference type="ARBA" id="ARBA00022516"/>
    </source>
</evidence>
<dbReference type="EMBL" id="JAWNGC010000001">
    <property type="protein sequence ID" value="MDY5154152.1"/>
    <property type="molecule type" value="Genomic_DNA"/>
</dbReference>
<dbReference type="Proteomes" id="UP001275049">
    <property type="component" value="Unassembled WGS sequence"/>
</dbReference>
<dbReference type="GO" id="GO:0004496">
    <property type="term" value="F:mevalonate kinase activity"/>
    <property type="evidence" value="ECO:0007669"/>
    <property type="project" value="UniProtKB-EC"/>
</dbReference>
<keyword evidence="7" id="KW-0547">Nucleotide-binding</keyword>
<dbReference type="InterPro" id="IPR006205">
    <property type="entry name" value="Mev_gal_kin"/>
</dbReference>
<dbReference type="InterPro" id="IPR014721">
    <property type="entry name" value="Ribsml_uS5_D2-typ_fold_subgr"/>
</dbReference>
<evidence type="ECO:0000256" key="8">
    <source>
        <dbReference type="ARBA" id="ARBA00022777"/>
    </source>
</evidence>
<evidence type="ECO:0000313" key="18">
    <source>
        <dbReference type="Proteomes" id="UP001281731"/>
    </source>
</evidence>
<evidence type="ECO:0000259" key="13">
    <source>
        <dbReference type="Pfam" id="PF00288"/>
    </source>
</evidence>
<keyword evidence="8 16" id="KW-0418">Kinase</keyword>
<dbReference type="GO" id="GO:0005524">
    <property type="term" value="F:ATP binding"/>
    <property type="evidence" value="ECO:0007669"/>
    <property type="project" value="UniProtKB-KW"/>
</dbReference>
<dbReference type="InterPro" id="IPR013750">
    <property type="entry name" value="GHMP_kinase_C_dom"/>
</dbReference>
<dbReference type="RefSeq" id="WP_026420890.1">
    <property type="nucleotide sequence ID" value="NZ_CP171105.1"/>
</dbReference>
<evidence type="ECO:0000256" key="12">
    <source>
        <dbReference type="ARBA" id="ARBA00029438"/>
    </source>
</evidence>
<evidence type="ECO:0000256" key="6">
    <source>
        <dbReference type="ARBA" id="ARBA00022679"/>
    </source>
</evidence>
<name>A0AAW9HUY2_9ACTO</name>
<gene>
    <name evidence="16" type="primary">mvk</name>
    <name evidence="16" type="ORF">R6G80_00180</name>
    <name evidence="15" type="ORF">R6G86_03590</name>
</gene>
<dbReference type="EC" id="2.7.1.36" evidence="3"/>
<dbReference type="NCBIfam" id="TIGR00549">
    <property type="entry name" value="mevalon_kin"/>
    <property type="match status" value="1"/>
</dbReference>
<dbReference type="InterPro" id="IPR036554">
    <property type="entry name" value="GHMP_kinase_C_sf"/>
</dbReference>
<keyword evidence="11" id="KW-0443">Lipid metabolism</keyword>
<dbReference type="SUPFAM" id="SSF54211">
    <property type="entry name" value="Ribosomal protein S5 domain 2-like"/>
    <property type="match status" value="1"/>
</dbReference>
<dbReference type="InterPro" id="IPR006203">
    <property type="entry name" value="GHMP_knse_ATP-bd_CS"/>
</dbReference>
<organism evidence="16 18">
    <name type="scientific">Actinotignum urinale</name>
    <dbReference type="NCBI Taxonomy" id="190146"/>
    <lineage>
        <taxon>Bacteria</taxon>
        <taxon>Bacillati</taxon>
        <taxon>Actinomycetota</taxon>
        <taxon>Actinomycetes</taxon>
        <taxon>Actinomycetales</taxon>
        <taxon>Actinomycetaceae</taxon>
        <taxon>Actinotignum</taxon>
    </lineage>
</organism>
<evidence type="ECO:0000313" key="16">
    <source>
        <dbReference type="EMBL" id="MDY5154152.1"/>
    </source>
</evidence>
<evidence type="ECO:0000313" key="17">
    <source>
        <dbReference type="Proteomes" id="UP001275049"/>
    </source>
</evidence>
<keyword evidence="5" id="KW-0444">Lipid biosynthesis</keyword>
<dbReference type="Pfam" id="PF00288">
    <property type="entry name" value="GHMP_kinases_N"/>
    <property type="match status" value="1"/>
</dbReference>